<dbReference type="InterPro" id="IPR021109">
    <property type="entry name" value="Peptidase_aspartic_dom_sf"/>
</dbReference>
<reference evidence="2" key="1">
    <citation type="journal article" date="2019" name="Int. J. Syst. Evol. Microbiol.">
        <title>The Global Catalogue of Microorganisms (GCM) 10K type strain sequencing project: providing services to taxonomists for standard genome sequencing and annotation.</title>
        <authorList>
            <consortium name="The Broad Institute Genomics Platform"/>
            <consortium name="The Broad Institute Genome Sequencing Center for Infectious Disease"/>
            <person name="Wu L."/>
            <person name="Ma J."/>
        </authorList>
    </citation>
    <scope>NUCLEOTIDE SEQUENCE [LARGE SCALE GENOMIC DNA]</scope>
    <source>
        <strain evidence="2">JCM 17337</strain>
    </source>
</reference>
<evidence type="ECO:0000313" key="1">
    <source>
        <dbReference type="EMBL" id="GAA3755655.1"/>
    </source>
</evidence>
<keyword evidence="2" id="KW-1185">Reference proteome</keyword>
<evidence type="ECO:0008006" key="3">
    <source>
        <dbReference type="Google" id="ProtNLM"/>
    </source>
</evidence>
<dbReference type="EMBL" id="BAABDU010000002">
    <property type="protein sequence ID" value="GAA3755655.1"/>
    <property type="molecule type" value="Genomic_DNA"/>
</dbReference>
<protein>
    <recommendedName>
        <fullName evidence="3">Aspartyl protease</fullName>
    </recommendedName>
</protein>
<gene>
    <name evidence="1" type="ORF">GCM10022423_02100</name>
</gene>
<dbReference type="Gene3D" id="2.40.70.10">
    <property type="entry name" value="Acid Proteases"/>
    <property type="match status" value="1"/>
</dbReference>
<dbReference type="RefSeq" id="WP_345139046.1">
    <property type="nucleotide sequence ID" value="NZ_BAABDU010000002.1"/>
</dbReference>
<accession>A0ABP7G4I3</accession>
<sequence>MKIIKKIVLALLVLILLTVTTGYFYFDKKFSPPENYLKVSGIGENIRLKWVSDNENQYSALLLPVKLRGIEQTFYMQLDFGSPVTVFYKKSLQSIQNEFPNEISLKPTQKEISLDFNIKGLNVSSSIFELLDYGENIDSKSPQAVNSIGTIGTDLLEKRTVVLDFANHNCSFNELKLNDAFDFEFKKRKILFTAKIDNQNLKLLYDSGTSGYELIVNKEEWQRYKLQNSKIKTEKGNSWGNVLKVISAQANEKMQFGNRELKVSEVTYIEGVSKLQTFLMKRSGMQGMIGNKLFLNHKLFIDCKNEKFKLE</sequence>
<organism evidence="1 2">
    <name type="scientific">Flavobacterium ginsengiterrae</name>
    <dbReference type="NCBI Taxonomy" id="871695"/>
    <lineage>
        <taxon>Bacteria</taxon>
        <taxon>Pseudomonadati</taxon>
        <taxon>Bacteroidota</taxon>
        <taxon>Flavobacteriia</taxon>
        <taxon>Flavobacteriales</taxon>
        <taxon>Flavobacteriaceae</taxon>
        <taxon>Flavobacterium</taxon>
    </lineage>
</organism>
<evidence type="ECO:0000313" key="2">
    <source>
        <dbReference type="Proteomes" id="UP001500748"/>
    </source>
</evidence>
<name>A0ABP7G4I3_9FLAO</name>
<comment type="caution">
    <text evidence="1">The sequence shown here is derived from an EMBL/GenBank/DDBJ whole genome shotgun (WGS) entry which is preliminary data.</text>
</comment>
<dbReference type="Proteomes" id="UP001500748">
    <property type="component" value="Unassembled WGS sequence"/>
</dbReference>
<proteinExistence type="predicted"/>